<protein>
    <submittedName>
        <fullName evidence="1">10643_t:CDS:1</fullName>
    </submittedName>
</protein>
<dbReference type="OrthoDB" id="2423204at2759"/>
<dbReference type="AlphaFoldDB" id="A0A9N9GCH3"/>
<reference evidence="1" key="1">
    <citation type="submission" date="2021-06" db="EMBL/GenBank/DDBJ databases">
        <authorList>
            <person name="Kallberg Y."/>
            <person name="Tangrot J."/>
            <person name="Rosling A."/>
        </authorList>
    </citation>
    <scope>NUCLEOTIDE SEQUENCE</scope>
    <source>
        <strain evidence="1">AZ414A</strain>
    </source>
</reference>
<keyword evidence="2" id="KW-1185">Reference proteome</keyword>
<evidence type="ECO:0000313" key="1">
    <source>
        <dbReference type="EMBL" id="CAG8600421.1"/>
    </source>
</evidence>
<gene>
    <name evidence="1" type="ORF">DEBURN_LOCUS9490</name>
</gene>
<dbReference type="EMBL" id="CAJVPK010001860">
    <property type="protein sequence ID" value="CAG8600421.1"/>
    <property type="molecule type" value="Genomic_DNA"/>
</dbReference>
<comment type="caution">
    <text evidence="1">The sequence shown here is derived from an EMBL/GenBank/DDBJ whole genome shotgun (WGS) entry which is preliminary data.</text>
</comment>
<sequence>MSNNAIHKYFNQKYTKWCINEFLKECDEELFQVKIDIYLKSLQNVVEICKGKQREKAQQLLDRYKNPFSRATKPVLGHRQSFRFTARSQSSENVGAESFAKDTYPQAEIYEL</sequence>
<dbReference type="Proteomes" id="UP000789706">
    <property type="component" value="Unassembled WGS sequence"/>
</dbReference>
<accession>A0A9N9GCH3</accession>
<evidence type="ECO:0000313" key="2">
    <source>
        <dbReference type="Proteomes" id="UP000789706"/>
    </source>
</evidence>
<name>A0A9N9GCH3_9GLOM</name>
<organism evidence="1 2">
    <name type="scientific">Diversispora eburnea</name>
    <dbReference type="NCBI Taxonomy" id="1213867"/>
    <lineage>
        <taxon>Eukaryota</taxon>
        <taxon>Fungi</taxon>
        <taxon>Fungi incertae sedis</taxon>
        <taxon>Mucoromycota</taxon>
        <taxon>Glomeromycotina</taxon>
        <taxon>Glomeromycetes</taxon>
        <taxon>Diversisporales</taxon>
        <taxon>Diversisporaceae</taxon>
        <taxon>Diversispora</taxon>
    </lineage>
</organism>
<proteinExistence type="predicted"/>